<organism evidence="2 3">
    <name type="scientific">Oedothorax gibbosus</name>
    <dbReference type="NCBI Taxonomy" id="931172"/>
    <lineage>
        <taxon>Eukaryota</taxon>
        <taxon>Metazoa</taxon>
        <taxon>Ecdysozoa</taxon>
        <taxon>Arthropoda</taxon>
        <taxon>Chelicerata</taxon>
        <taxon>Arachnida</taxon>
        <taxon>Araneae</taxon>
        <taxon>Araneomorphae</taxon>
        <taxon>Entelegynae</taxon>
        <taxon>Araneoidea</taxon>
        <taxon>Linyphiidae</taxon>
        <taxon>Erigoninae</taxon>
        <taxon>Oedothorax</taxon>
    </lineage>
</organism>
<dbReference type="EMBL" id="JAFNEN010006312">
    <property type="protein sequence ID" value="KAG8156119.1"/>
    <property type="molecule type" value="Genomic_DNA"/>
</dbReference>
<evidence type="ECO:0008006" key="4">
    <source>
        <dbReference type="Google" id="ProtNLM"/>
    </source>
</evidence>
<comment type="caution">
    <text evidence="2">The sequence shown here is derived from an EMBL/GenBank/DDBJ whole genome shotgun (WGS) entry which is preliminary data.</text>
</comment>
<reference evidence="2 3" key="1">
    <citation type="journal article" date="2022" name="Nat. Ecol. Evol.">
        <title>A masculinizing supergene underlies an exaggerated male reproductive morph in a spider.</title>
        <authorList>
            <person name="Hendrickx F."/>
            <person name="De Corte Z."/>
            <person name="Sonet G."/>
            <person name="Van Belleghem S.M."/>
            <person name="Kostlbacher S."/>
            <person name="Vangestel C."/>
        </authorList>
    </citation>
    <scope>NUCLEOTIDE SEQUENCE [LARGE SCALE GENOMIC DNA]</scope>
    <source>
        <strain evidence="2">W744_W776</strain>
    </source>
</reference>
<keyword evidence="3" id="KW-1185">Reference proteome</keyword>
<gene>
    <name evidence="2" type="ORF">JTE90_026647</name>
</gene>
<proteinExistence type="inferred from homology"/>
<dbReference type="GO" id="GO:0010038">
    <property type="term" value="P:response to metal ion"/>
    <property type="evidence" value="ECO:0007669"/>
    <property type="project" value="InterPro"/>
</dbReference>
<dbReference type="PANTHER" id="PTHR23419:SF8">
    <property type="entry name" value="FI09726P"/>
    <property type="match status" value="1"/>
</dbReference>
<dbReference type="SUPFAM" id="SSF54913">
    <property type="entry name" value="GlnB-like"/>
    <property type="match status" value="1"/>
</dbReference>
<sequence>MTHQTKLIYVFWMCREKQEAKKIIRGLLDQRLIACASIFPEVESIYRWEGKIEESQEVKVILKTTLKHFGAAQSYIQKHCSYEVPEILQVDIAQGNPRYLSWVVQETSFSDHS</sequence>
<dbReference type="PANTHER" id="PTHR23419">
    <property type="entry name" value="DIVALENT CATION TOLERANCE CUTA-RELATED"/>
    <property type="match status" value="1"/>
</dbReference>
<dbReference type="InterPro" id="IPR004323">
    <property type="entry name" value="Ion_tolerance_CutA"/>
</dbReference>
<evidence type="ECO:0000256" key="1">
    <source>
        <dbReference type="ARBA" id="ARBA00010169"/>
    </source>
</evidence>
<dbReference type="Pfam" id="PF03091">
    <property type="entry name" value="CutA1"/>
    <property type="match status" value="1"/>
</dbReference>
<dbReference type="Gene3D" id="3.30.70.120">
    <property type="match status" value="1"/>
</dbReference>
<dbReference type="Proteomes" id="UP000827092">
    <property type="component" value="Unassembled WGS sequence"/>
</dbReference>
<protein>
    <recommendedName>
        <fullName evidence="4">Divalent-cation tolerance protein CutA</fullName>
    </recommendedName>
</protein>
<evidence type="ECO:0000313" key="2">
    <source>
        <dbReference type="EMBL" id="KAG8156119.1"/>
    </source>
</evidence>
<evidence type="ECO:0000313" key="3">
    <source>
        <dbReference type="Proteomes" id="UP000827092"/>
    </source>
</evidence>
<dbReference type="InterPro" id="IPR011322">
    <property type="entry name" value="N-reg_PII-like_a/b"/>
</dbReference>
<dbReference type="GO" id="GO:0005507">
    <property type="term" value="F:copper ion binding"/>
    <property type="evidence" value="ECO:0007669"/>
    <property type="project" value="TreeGrafter"/>
</dbReference>
<comment type="similarity">
    <text evidence="1">Belongs to the CutA family.</text>
</comment>
<name>A0AAV6TEE8_9ARAC</name>
<dbReference type="AlphaFoldDB" id="A0AAV6TEE8"/>
<dbReference type="InterPro" id="IPR015867">
    <property type="entry name" value="N-reg_PII/ATP_PRibTrfase_C"/>
</dbReference>
<accession>A0AAV6TEE8</accession>